<evidence type="ECO:0000256" key="1">
    <source>
        <dbReference type="ARBA" id="ARBA00022741"/>
    </source>
</evidence>
<dbReference type="InterPro" id="IPR006935">
    <property type="entry name" value="Helicase/UvrB_N"/>
</dbReference>
<feature type="domain" description="Helicase ATP-binding" evidence="5">
    <location>
        <begin position="278"/>
        <end position="425"/>
    </location>
</feature>
<dbReference type="GO" id="GO:0140097">
    <property type="term" value="F:catalytic activity, acting on DNA"/>
    <property type="evidence" value="ECO:0007669"/>
    <property type="project" value="UniProtKB-ARBA"/>
</dbReference>
<dbReference type="GO" id="GO:0016787">
    <property type="term" value="F:hydrolase activity"/>
    <property type="evidence" value="ECO:0007669"/>
    <property type="project" value="UniProtKB-KW"/>
</dbReference>
<organism evidence="7 8">
    <name type="scientific">Infirmifilum lucidum</name>
    <dbReference type="NCBI Taxonomy" id="2776706"/>
    <lineage>
        <taxon>Archaea</taxon>
        <taxon>Thermoproteota</taxon>
        <taxon>Thermoprotei</taxon>
        <taxon>Thermofilales</taxon>
        <taxon>Thermofilaceae</taxon>
        <taxon>Infirmifilum</taxon>
    </lineage>
</organism>
<dbReference type="GO" id="GO:0003677">
    <property type="term" value="F:DNA binding"/>
    <property type="evidence" value="ECO:0007669"/>
    <property type="project" value="InterPro"/>
</dbReference>
<dbReference type="InterPro" id="IPR050615">
    <property type="entry name" value="ATP-dep_DNA_Helicase"/>
</dbReference>
<dbReference type="KEGG" id="thel:IG193_04050"/>
<dbReference type="GO" id="GO:0004386">
    <property type="term" value="F:helicase activity"/>
    <property type="evidence" value="ECO:0007669"/>
    <property type="project" value="UniProtKB-KW"/>
</dbReference>
<dbReference type="GeneID" id="59149040"/>
<dbReference type="PROSITE" id="PS51194">
    <property type="entry name" value="HELICASE_CTER"/>
    <property type="match status" value="1"/>
</dbReference>
<dbReference type="Gene3D" id="3.40.50.300">
    <property type="entry name" value="P-loop containing nucleotide triphosphate hydrolases"/>
    <property type="match status" value="2"/>
</dbReference>
<dbReference type="SMART" id="SM00487">
    <property type="entry name" value="DEXDc"/>
    <property type="match status" value="1"/>
</dbReference>
<dbReference type="SMART" id="SM00490">
    <property type="entry name" value="HELICc"/>
    <property type="match status" value="1"/>
</dbReference>
<keyword evidence="4" id="KW-0067">ATP-binding</keyword>
<evidence type="ECO:0000256" key="4">
    <source>
        <dbReference type="ARBA" id="ARBA00022840"/>
    </source>
</evidence>
<name>A0A7L9FL07_9CREN</name>
<proteinExistence type="predicted"/>
<dbReference type="PROSITE" id="PS51192">
    <property type="entry name" value="HELICASE_ATP_BIND_1"/>
    <property type="match status" value="1"/>
</dbReference>
<dbReference type="EMBL" id="CP062310">
    <property type="protein sequence ID" value="QOJ79634.1"/>
    <property type="molecule type" value="Genomic_DNA"/>
</dbReference>
<dbReference type="Pfam" id="PF04851">
    <property type="entry name" value="ResIII"/>
    <property type="match status" value="1"/>
</dbReference>
<dbReference type="Proteomes" id="UP000594121">
    <property type="component" value="Chromosome"/>
</dbReference>
<dbReference type="InterPro" id="IPR027417">
    <property type="entry name" value="P-loop_NTPase"/>
</dbReference>
<accession>A0A7L9FL07</accession>
<dbReference type="Pfam" id="PF00271">
    <property type="entry name" value="Helicase_C"/>
    <property type="match status" value="1"/>
</dbReference>
<dbReference type="InterPro" id="IPR001650">
    <property type="entry name" value="Helicase_C-like"/>
</dbReference>
<evidence type="ECO:0000256" key="2">
    <source>
        <dbReference type="ARBA" id="ARBA00022801"/>
    </source>
</evidence>
<dbReference type="CDD" id="cd17926">
    <property type="entry name" value="DEXHc_RE"/>
    <property type="match status" value="1"/>
</dbReference>
<dbReference type="PANTHER" id="PTHR11274">
    <property type="entry name" value="RAD25/XP-B DNA REPAIR HELICASE"/>
    <property type="match status" value="1"/>
</dbReference>
<keyword evidence="8" id="KW-1185">Reference proteome</keyword>
<dbReference type="AlphaFoldDB" id="A0A7L9FL07"/>
<evidence type="ECO:0000313" key="7">
    <source>
        <dbReference type="EMBL" id="QOJ79634.1"/>
    </source>
</evidence>
<evidence type="ECO:0000256" key="3">
    <source>
        <dbReference type="ARBA" id="ARBA00022806"/>
    </source>
</evidence>
<keyword evidence="2" id="KW-0378">Hydrolase</keyword>
<dbReference type="InParanoid" id="A0A7L9FL07"/>
<dbReference type="InterPro" id="IPR014001">
    <property type="entry name" value="Helicase_ATP-bd"/>
</dbReference>
<reference evidence="7 8" key="1">
    <citation type="submission" date="2020-10" db="EMBL/GenBank/DDBJ databases">
        <title>Thermofilum lucidum 3507LT sp. nov. a novel member of Thermofilaceae family isolated from Chile hot spring, and proposal of description order Thermofilales.</title>
        <authorList>
            <person name="Zayulina K.S."/>
            <person name="Elcheninov A.G."/>
            <person name="Toshchakov S.V."/>
            <person name="Kublanov I.V."/>
        </authorList>
    </citation>
    <scope>NUCLEOTIDE SEQUENCE [LARGE SCALE GENOMIC DNA]</scope>
    <source>
        <strain evidence="7 8">3507LT</strain>
    </source>
</reference>
<sequence length="627" mass="71901">MVIDDYGGLRLFFERKKGLSPEEFEEFLNNARRIANFDSSRKVWVVSEEKLSRLSSEELARTLDTLRELSTLSAEQVELILAEYRKAVENHSRRVSVTASMELRGPAALLEKILQDQELYGVLASRNGRLYVSSVLQLGVLAKKLGEKYGVELNFSEDLFKVKVYRERATLRLSFRSMDRELARVLLSEGTLSYNVERPLIGSDGEYQGSELLQRTLKVSRILWESKTLVTPVALLDRYLARLTSLGFKPEVQIEERPDIKVPLERKFSLLPHQEEAFRLWIKHKRGTIAIFTRGGKSFIALEAIYRLRKPTLILVTTQELMATWLDYLEAYLSLPKHFTGILGVGEQKVREITVATYASAVKYIELIKDRFELVVFDEAHHVPASTFKEVALRVDALYRLALSATPTRRDNNHNLLYELCGGLIYTLSYEDLVRLKVVAPIERFQAFFVENEDEKLGKLAEILRDYSGSKTIVFTQYLKTAEAVYKFLREKGFKAVLVTGRTPAARRELLFKDFLEGRAHVIVSTTVLDEGITVPDAEVAIIYEGSGEGRQMIQRIGRVLGYAPGKTAKVFEIINITNQKEKYAYLRRSWVRELYNFKGLEKYVEATKKGIVDNIKPSYQRRIDSF</sequence>
<protein>
    <submittedName>
        <fullName evidence="7">DEAD/DEAH box helicase</fullName>
    </submittedName>
</protein>
<evidence type="ECO:0000313" key="8">
    <source>
        <dbReference type="Proteomes" id="UP000594121"/>
    </source>
</evidence>
<evidence type="ECO:0000259" key="6">
    <source>
        <dbReference type="PROSITE" id="PS51194"/>
    </source>
</evidence>
<dbReference type="SUPFAM" id="SSF52540">
    <property type="entry name" value="P-loop containing nucleoside triphosphate hydrolases"/>
    <property type="match status" value="1"/>
</dbReference>
<dbReference type="RefSeq" id="WP_192819606.1">
    <property type="nucleotide sequence ID" value="NZ_CP062310.1"/>
</dbReference>
<dbReference type="GO" id="GO:0005524">
    <property type="term" value="F:ATP binding"/>
    <property type="evidence" value="ECO:0007669"/>
    <property type="project" value="UniProtKB-KW"/>
</dbReference>
<keyword evidence="1" id="KW-0547">Nucleotide-binding</keyword>
<evidence type="ECO:0000259" key="5">
    <source>
        <dbReference type="PROSITE" id="PS51192"/>
    </source>
</evidence>
<dbReference type="PANTHER" id="PTHR11274:SF12">
    <property type="entry name" value="HELICASE, POSSIBLE DNA REPAIR RAD25"/>
    <property type="match status" value="1"/>
</dbReference>
<gene>
    <name evidence="7" type="ORF">IG193_04050</name>
</gene>
<feature type="domain" description="Helicase C-terminal" evidence="6">
    <location>
        <begin position="456"/>
        <end position="612"/>
    </location>
</feature>
<keyword evidence="3 7" id="KW-0347">Helicase</keyword>